<dbReference type="AlphaFoldDB" id="A0A1X6NTW3"/>
<feature type="compositionally biased region" description="Basic and acidic residues" evidence="1">
    <location>
        <begin position="157"/>
        <end position="170"/>
    </location>
</feature>
<feature type="compositionally biased region" description="Low complexity" evidence="1">
    <location>
        <begin position="284"/>
        <end position="296"/>
    </location>
</feature>
<dbReference type="Proteomes" id="UP000218209">
    <property type="component" value="Unassembled WGS sequence"/>
</dbReference>
<name>A0A1X6NTW3_PORUM</name>
<keyword evidence="3" id="KW-1185">Reference proteome</keyword>
<feature type="compositionally biased region" description="Basic and acidic residues" evidence="1">
    <location>
        <begin position="236"/>
        <end position="255"/>
    </location>
</feature>
<accession>A0A1X6NTW3</accession>
<evidence type="ECO:0000313" key="3">
    <source>
        <dbReference type="Proteomes" id="UP000218209"/>
    </source>
</evidence>
<feature type="region of interest" description="Disordered" evidence="1">
    <location>
        <begin position="274"/>
        <end position="296"/>
    </location>
</feature>
<feature type="compositionally biased region" description="Low complexity" evidence="1">
    <location>
        <begin position="176"/>
        <end position="196"/>
    </location>
</feature>
<dbReference type="EMBL" id="KV919088">
    <property type="protein sequence ID" value="OSX72048.1"/>
    <property type="molecule type" value="Genomic_DNA"/>
</dbReference>
<reference evidence="2 3" key="1">
    <citation type="submission" date="2017-03" db="EMBL/GenBank/DDBJ databases">
        <title>WGS assembly of Porphyra umbilicalis.</title>
        <authorList>
            <person name="Brawley S.H."/>
            <person name="Blouin N.A."/>
            <person name="Ficko-Blean E."/>
            <person name="Wheeler G.L."/>
            <person name="Lohr M."/>
            <person name="Goodson H.V."/>
            <person name="Jenkins J.W."/>
            <person name="Blaby-Haas C.E."/>
            <person name="Helliwell K.E."/>
            <person name="Chan C."/>
            <person name="Marriage T."/>
            <person name="Bhattacharya D."/>
            <person name="Klein A.S."/>
            <person name="Badis Y."/>
            <person name="Brodie J."/>
            <person name="Cao Y."/>
            <person name="Collen J."/>
            <person name="Dittami S.M."/>
            <person name="Gachon C.M."/>
            <person name="Green B.R."/>
            <person name="Karpowicz S."/>
            <person name="Kim J.W."/>
            <person name="Kudahl U."/>
            <person name="Lin S."/>
            <person name="Michel G."/>
            <person name="Mittag M."/>
            <person name="Olson B.J."/>
            <person name="Pangilinan J."/>
            <person name="Peng Y."/>
            <person name="Qiu H."/>
            <person name="Shu S."/>
            <person name="Singer J.T."/>
            <person name="Smith A.G."/>
            <person name="Sprecher B.N."/>
            <person name="Wagner V."/>
            <person name="Wang W."/>
            <person name="Wang Z.-Y."/>
            <person name="Yan J."/>
            <person name="Yarish C."/>
            <person name="Zoeuner-Riek S."/>
            <person name="Zhuang Y."/>
            <person name="Zou Y."/>
            <person name="Lindquist E.A."/>
            <person name="Grimwood J."/>
            <person name="Barry K."/>
            <person name="Rokhsar D.S."/>
            <person name="Schmutz J."/>
            <person name="Stiller J.W."/>
            <person name="Grossman A.R."/>
            <person name="Prochnik S.E."/>
        </authorList>
    </citation>
    <scope>NUCLEOTIDE SEQUENCE [LARGE SCALE GENOMIC DNA]</scope>
    <source>
        <strain evidence="2">4086291</strain>
    </source>
</reference>
<sequence length="331" mass="35220">MAGRGGDSVNGGELPQLVGVVHAAVGAPAKEVSAREAVSENLVGTAPPKKKARKWHGVSADLLCVKAVTTAGAHLAEWGKGEKMYDKAVSLFNEQPGRPFDTDAKNIKDHFQLVVKKFEKKDKSEATLSGISVEQTELDEVLSLAASAMADSNSKADAAKGEQAKKDEALQRAGEAVRSAAQARRSARRAAAAAAEDASEEGGDASDAGDQGSPAGKASPAVVRRRRRDEEEDEKDQAILDLIERSAKDKQAAEDRRCAAEERRLVLEEKRLENEQRAREEAAEQVAARHATDSAALAKTTADAVAAAAADRLERAKTMELLAALVRRLDK</sequence>
<feature type="compositionally biased region" description="Low complexity" evidence="1">
    <location>
        <begin position="205"/>
        <end position="216"/>
    </location>
</feature>
<feature type="region of interest" description="Disordered" evidence="1">
    <location>
        <begin position="154"/>
        <end position="255"/>
    </location>
</feature>
<organism evidence="2 3">
    <name type="scientific">Porphyra umbilicalis</name>
    <name type="common">Purple laver</name>
    <name type="synonym">Red alga</name>
    <dbReference type="NCBI Taxonomy" id="2786"/>
    <lineage>
        <taxon>Eukaryota</taxon>
        <taxon>Rhodophyta</taxon>
        <taxon>Bangiophyceae</taxon>
        <taxon>Bangiales</taxon>
        <taxon>Bangiaceae</taxon>
        <taxon>Porphyra</taxon>
    </lineage>
</organism>
<evidence type="ECO:0000313" key="2">
    <source>
        <dbReference type="EMBL" id="OSX72048.1"/>
    </source>
</evidence>
<proteinExistence type="predicted"/>
<protein>
    <submittedName>
        <fullName evidence="2">Uncharacterized protein</fullName>
    </submittedName>
</protein>
<gene>
    <name evidence="2" type="ORF">BU14_0475s0001</name>
</gene>
<evidence type="ECO:0000256" key="1">
    <source>
        <dbReference type="SAM" id="MobiDB-lite"/>
    </source>
</evidence>